<protein>
    <submittedName>
        <fullName evidence="2">Methyltransferase family protein</fullName>
    </submittedName>
</protein>
<dbReference type="AlphaFoldDB" id="H8G8B7"/>
<dbReference type="InterPro" id="IPR013217">
    <property type="entry name" value="Methyltransf_12"/>
</dbReference>
<dbReference type="HOGENOM" id="CLU_066439_0_0_11"/>
<accession>H8G8B7</accession>
<dbReference type="Pfam" id="PF08242">
    <property type="entry name" value="Methyltransf_12"/>
    <property type="match status" value="1"/>
</dbReference>
<dbReference type="InterPro" id="IPR029063">
    <property type="entry name" value="SAM-dependent_MTases_sf"/>
</dbReference>
<feature type="domain" description="Methyltransferase type 12" evidence="1">
    <location>
        <begin position="47"/>
        <end position="150"/>
    </location>
</feature>
<proteinExistence type="predicted"/>
<evidence type="ECO:0000313" key="3">
    <source>
        <dbReference type="Proteomes" id="UP000004705"/>
    </source>
</evidence>
<dbReference type="PANTHER" id="PTHR43861:SF1">
    <property type="entry name" value="TRANS-ACONITATE 2-METHYLTRANSFERASE"/>
    <property type="match status" value="1"/>
</dbReference>
<dbReference type="GO" id="GO:0008168">
    <property type="term" value="F:methyltransferase activity"/>
    <property type="evidence" value="ECO:0007669"/>
    <property type="project" value="UniProtKB-KW"/>
</dbReference>
<dbReference type="Gene3D" id="3.40.50.150">
    <property type="entry name" value="Vaccinia Virus protein VP39"/>
    <property type="match status" value="1"/>
</dbReference>
<evidence type="ECO:0000259" key="1">
    <source>
        <dbReference type="Pfam" id="PF08242"/>
    </source>
</evidence>
<dbReference type="OrthoDB" id="3382693at2"/>
<keyword evidence="2" id="KW-0489">Methyltransferase</keyword>
<organism evidence="2 3">
    <name type="scientific">Saccharomonospora azurea NA-128</name>
    <dbReference type="NCBI Taxonomy" id="882081"/>
    <lineage>
        <taxon>Bacteria</taxon>
        <taxon>Bacillati</taxon>
        <taxon>Actinomycetota</taxon>
        <taxon>Actinomycetes</taxon>
        <taxon>Pseudonocardiales</taxon>
        <taxon>Pseudonocardiaceae</taxon>
        <taxon>Saccharomonospora</taxon>
    </lineage>
</organism>
<dbReference type="SUPFAM" id="SSF53335">
    <property type="entry name" value="S-adenosyl-L-methionine-dependent methyltransferases"/>
    <property type="match status" value="1"/>
</dbReference>
<dbReference type="Proteomes" id="UP000004705">
    <property type="component" value="Chromosome"/>
</dbReference>
<keyword evidence="2" id="KW-0808">Transferase</keyword>
<dbReference type="GO" id="GO:0032259">
    <property type="term" value="P:methylation"/>
    <property type="evidence" value="ECO:0007669"/>
    <property type="project" value="UniProtKB-KW"/>
</dbReference>
<keyword evidence="3" id="KW-1185">Reference proteome</keyword>
<dbReference type="RefSeq" id="WP_005443819.1">
    <property type="nucleotide sequence ID" value="NZ_CM001466.1"/>
</dbReference>
<sequence length="291" mass="30178">MPGTTHDDIDWASRLTELRRLDALERAAVHEVAEKLAGGAPPDAVVVDAGCGAGGMSAALASVLRNNGGGTLVLVDAVEELLDAARESATAAGGDAVSVSAVAADVATEPLGSTVPGADLVWASAMVHHLPDQQAGVAALAAMLAPGGVLALAEGGTPQQFLPWDIGLGRPGLEARLNMARDDWFGELRAGIHGAVPMPYGWTTALTRAGLEDATSFSYLVEHPAPASEAARRYAVARFTWLAETVGDRLSATDREVVTALLDPGGPHFLGARDDVFLLYARTVHTARRPR</sequence>
<dbReference type="EMBL" id="CM001466">
    <property type="protein sequence ID" value="EHY90439.1"/>
    <property type="molecule type" value="Genomic_DNA"/>
</dbReference>
<reference evidence="2 3" key="1">
    <citation type="journal article" date="2012" name="Stand. Genomic Sci.">
        <title>Genome sequence of the soil bacterium Saccharomonospora azurea type strain (NA-128(T)).</title>
        <authorList>
            <person name="Klenk H.P."/>
            <person name="Held B."/>
            <person name="Lucas S."/>
            <person name="Lapidus A."/>
            <person name="Copeland A."/>
            <person name="Hammon N."/>
            <person name="Pitluck S."/>
            <person name="Goodwin L.A."/>
            <person name="Han C."/>
            <person name="Tapia R."/>
            <person name="Brambilla E.M."/>
            <person name="Potter G."/>
            <person name="Land M."/>
            <person name="Ivanova N."/>
            <person name="Rohde M."/>
            <person name="Goker M."/>
            <person name="Detter J.C."/>
            <person name="Kyrpides N.C."/>
            <person name="Woyke T."/>
        </authorList>
    </citation>
    <scope>NUCLEOTIDE SEQUENCE [LARGE SCALE GENOMIC DNA]</scope>
    <source>
        <strain evidence="2 3">NA-128</strain>
    </source>
</reference>
<name>H8G8B7_9PSEU</name>
<dbReference type="CDD" id="cd02440">
    <property type="entry name" value="AdoMet_MTases"/>
    <property type="match status" value="1"/>
</dbReference>
<gene>
    <name evidence="2" type="ORF">SacazDRAFT_03571</name>
</gene>
<dbReference type="PANTHER" id="PTHR43861">
    <property type="entry name" value="TRANS-ACONITATE 2-METHYLTRANSFERASE-RELATED"/>
    <property type="match status" value="1"/>
</dbReference>
<evidence type="ECO:0000313" key="2">
    <source>
        <dbReference type="EMBL" id="EHY90439.1"/>
    </source>
</evidence>